<feature type="compositionally biased region" description="Basic and acidic residues" evidence="1">
    <location>
        <begin position="43"/>
        <end position="52"/>
    </location>
</feature>
<dbReference type="AlphaFoldDB" id="A0A9D1TVM9"/>
<accession>A0A9D1TVM9</accession>
<evidence type="ECO:0000256" key="1">
    <source>
        <dbReference type="SAM" id="MobiDB-lite"/>
    </source>
</evidence>
<feature type="region of interest" description="Disordered" evidence="1">
    <location>
        <begin position="27"/>
        <end position="52"/>
    </location>
</feature>
<organism evidence="2 3">
    <name type="scientific">Candidatus Faecalibacterium intestinigallinarum</name>
    <dbReference type="NCBI Taxonomy" id="2838581"/>
    <lineage>
        <taxon>Bacteria</taxon>
        <taxon>Bacillati</taxon>
        <taxon>Bacillota</taxon>
        <taxon>Clostridia</taxon>
        <taxon>Eubacteriales</taxon>
        <taxon>Oscillospiraceae</taxon>
        <taxon>Faecalibacterium</taxon>
    </lineage>
</organism>
<reference evidence="2" key="1">
    <citation type="journal article" date="2021" name="PeerJ">
        <title>Extensive microbial diversity within the chicken gut microbiome revealed by metagenomics and culture.</title>
        <authorList>
            <person name="Gilroy R."/>
            <person name="Ravi A."/>
            <person name="Getino M."/>
            <person name="Pursley I."/>
            <person name="Horton D.L."/>
            <person name="Alikhan N.F."/>
            <person name="Baker D."/>
            <person name="Gharbi K."/>
            <person name="Hall N."/>
            <person name="Watson M."/>
            <person name="Adriaenssens E.M."/>
            <person name="Foster-Nyarko E."/>
            <person name="Jarju S."/>
            <person name="Secka A."/>
            <person name="Antonio M."/>
            <person name="Oren A."/>
            <person name="Chaudhuri R.R."/>
            <person name="La Ragione R."/>
            <person name="Hildebrand F."/>
            <person name="Pallen M.J."/>
        </authorList>
    </citation>
    <scope>NUCLEOTIDE SEQUENCE</scope>
    <source>
        <strain evidence="2">ChiHcolR34-3080</strain>
    </source>
</reference>
<evidence type="ECO:0000313" key="2">
    <source>
        <dbReference type="EMBL" id="HIW07865.1"/>
    </source>
</evidence>
<reference evidence="2" key="2">
    <citation type="submission" date="2021-04" db="EMBL/GenBank/DDBJ databases">
        <authorList>
            <person name="Gilroy R."/>
        </authorList>
    </citation>
    <scope>NUCLEOTIDE SEQUENCE</scope>
    <source>
        <strain evidence="2">ChiHcolR34-3080</strain>
    </source>
</reference>
<name>A0A9D1TVM9_9FIRM</name>
<comment type="caution">
    <text evidence="2">The sequence shown here is derived from an EMBL/GenBank/DDBJ whole genome shotgun (WGS) entry which is preliminary data.</text>
</comment>
<dbReference type="EMBL" id="DXHQ01000005">
    <property type="protein sequence ID" value="HIW07865.1"/>
    <property type="molecule type" value="Genomic_DNA"/>
</dbReference>
<protein>
    <submittedName>
        <fullName evidence="2">Uncharacterized protein</fullName>
    </submittedName>
</protein>
<proteinExistence type="predicted"/>
<evidence type="ECO:0000313" key="3">
    <source>
        <dbReference type="Proteomes" id="UP000823933"/>
    </source>
</evidence>
<dbReference type="Proteomes" id="UP000823933">
    <property type="component" value="Unassembled WGS sequence"/>
</dbReference>
<sequence length="371" mass="43264">MLTIILFIVCVCIVYFWLVNNKKTSNDAMSESKYTPKPTPRPAPKEEKKIKEPISPTEEYAEYYGLEKPIKWHEWKRDYYDYKKKEAEKNIRTRYIVNNALANSIETNKKGSDWAVWGGIANGLGGPAAGLATASSIQAENASIRAQNERNRQLQSALLQQSELTYRQEMNSPEVKWYLHSYGNERLLIRDIREKKVFDIPADELIKYFKVWRIEIREKSKYHPEITTFLVSVKISDDLPLMDGKETCIDGTYIAHLFYGEREIASERVILDYGFSDYIDEESPYKVEECIMGQGKGSSCFVYFSLKNIEDFDVSKYRVTLSPYKLWLVEQFTMDERRSYIKRAYNGAGKEFDEEAMKKFGIKPKWESKKG</sequence>
<gene>
    <name evidence="2" type="ORF">H9890_00470</name>
</gene>